<dbReference type="Gene3D" id="1.10.10.1450">
    <property type="match status" value="1"/>
</dbReference>
<keyword evidence="3" id="KW-1185">Reference proteome</keyword>
<dbReference type="Pfam" id="PF17906">
    <property type="entry name" value="HTH_48"/>
    <property type="match status" value="1"/>
</dbReference>
<proteinExistence type="predicted"/>
<sequence>MVDRLEQWSKQEVCAVIRFLNAKMMSVVEIHRQLVDVYGKGVMSCQSVAKWCTKFRTGRVTTVDCVRSGRSTIVGMAENKIDIEHVILENRRIIITELTHNLGLSRRTVSRSIEQLGYHKVCA</sequence>
<evidence type="ECO:0000259" key="1">
    <source>
        <dbReference type="Pfam" id="PF17906"/>
    </source>
</evidence>
<dbReference type="InterPro" id="IPR052709">
    <property type="entry name" value="Transposase-MT_Hybrid"/>
</dbReference>
<accession>A0ABQ8RZT7</accession>
<dbReference type="PANTHER" id="PTHR46060">
    <property type="entry name" value="MARINER MOS1 TRANSPOSASE-LIKE PROTEIN"/>
    <property type="match status" value="1"/>
</dbReference>
<organism evidence="2 3">
    <name type="scientific">Periplaneta americana</name>
    <name type="common">American cockroach</name>
    <name type="synonym">Blatta americana</name>
    <dbReference type="NCBI Taxonomy" id="6978"/>
    <lineage>
        <taxon>Eukaryota</taxon>
        <taxon>Metazoa</taxon>
        <taxon>Ecdysozoa</taxon>
        <taxon>Arthropoda</taxon>
        <taxon>Hexapoda</taxon>
        <taxon>Insecta</taxon>
        <taxon>Pterygota</taxon>
        <taxon>Neoptera</taxon>
        <taxon>Polyneoptera</taxon>
        <taxon>Dictyoptera</taxon>
        <taxon>Blattodea</taxon>
        <taxon>Blattoidea</taxon>
        <taxon>Blattidae</taxon>
        <taxon>Blattinae</taxon>
        <taxon>Periplaneta</taxon>
    </lineage>
</organism>
<protein>
    <recommendedName>
        <fullName evidence="1">Mos1 transposase HTH domain-containing protein</fullName>
    </recommendedName>
</protein>
<comment type="caution">
    <text evidence="2">The sequence shown here is derived from an EMBL/GenBank/DDBJ whole genome shotgun (WGS) entry which is preliminary data.</text>
</comment>
<name>A0ABQ8RZT7_PERAM</name>
<dbReference type="PANTHER" id="PTHR46060:SF1">
    <property type="entry name" value="MARINER MOS1 TRANSPOSASE-LIKE PROTEIN"/>
    <property type="match status" value="1"/>
</dbReference>
<gene>
    <name evidence="2" type="ORF">ANN_24751</name>
</gene>
<evidence type="ECO:0000313" key="3">
    <source>
        <dbReference type="Proteomes" id="UP001148838"/>
    </source>
</evidence>
<dbReference type="EMBL" id="JAJSOF020000038">
    <property type="protein sequence ID" value="KAJ4427135.1"/>
    <property type="molecule type" value="Genomic_DNA"/>
</dbReference>
<dbReference type="InterPro" id="IPR041426">
    <property type="entry name" value="Mos1_HTH"/>
</dbReference>
<dbReference type="Proteomes" id="UP001148838">
    <property type="component" value="Unassembled WGS sequence"/>
</dbReference>
<feature type="domain" description="Mos1 transposase HTH" evidence="1">
    <location>
        <begin position="10"/>
        <end position="58"/>
    </location>
</feature>
<evidence type="ECO:0000313" key="2">
    <source>
        <dbReference type="EMBL" id="KAJ4427135.1"/>
    </source>
</evidence>
<reference evidence="2 3" key="1">
    <citation type="journal article" date="2022" name="Allergy">
        <title>Genome assembly and annotation of Periplaneta americana reveal a comprehensive cockroach allergen profile.</title>
        <authorList>
            <person name="Wang L."/>
            <person name="Xiong Q."/>
            <person name="Saelim N."/>
            <person name="Wang L."/>
            <person name="Nong W."/>
            <person name="Wan A.T."/>
            <person name="Shi M."/>
            <person name="Liu X."/>
            <person name="Cao Q."/>
            <person name="Hui J.H.L."/>
            <person name="Sookrung N."/>
            <person name="Leung T.F."/>
            <person name="Tungtrongchitr A."/>
            <person name="Tsui S.K.W."/>
        </authorList>
    </citation>
    <scope>NUCLEOTIDE SEQUENCE [LARGE SCALE GENOMIC DNA]</scope>
    <source>
        <strain evidence="2">PWHHKU_190912</strain>
    </source>
</reference>